<proteinExistence type="predicted"/>
<dbReference type="Proteomes" id="UP001454036">
    <property type="component" value="Unassembled WGS sequence"/>
</dbReference>
<accession>A0AAV3PZP7</accession>
<evidence type="ECO:0000313" key="2">
    <source>
        <dbReference type="Proteomes" id="UP001454036"/>
    </source>
</evidence>
<comment type="caution">
    <text evidence="1">The sequence shown here is derived from an EMBL/GenBank/DDBJ whole genome shotgun (WGS) entry which is preliminary data.</text>
</comment>
<evidence type="ECO:0000313" key="1">
    <source>
        <dbReference type="EMBL" id="GAA0156611.1"/>
    </source>
</evidence>
<protein>
    <submittedName>
        <fullName evidence="1">Uncharacterized protein</fullName>
    </submittedName>
</protein>
<gene>
    <name evidence="1" type="ORF">LIER_14065</name>
</gene>
<dbReference type="EMBL" id="BAABME010002910">
    <property type="protein sequence ID" value="GAA0156611.1"/>
    <property type="molecule type" value="Genomic_DNA"/>
</dbReference>
<name>A0AAV3PZP7_LITER</name>
<sequence length="124" mass="13919">MGAKFGCLRKHSCLEQDFHQPESRIKLEPSLPLSRNNTKRKKANTEQIMTLQDHLLASPKVHPSASPERNAFFTSTSSFSKIEEVGLEASIKTLSGSSSRKKVSFKLPQEADIFFYSPGESFEE</sequence>
<reference evidence="1 2" key="1">
    <citation type="submission" date="2024-01" db="EMBL/GenBank/DDBJ databases">
        <title>The complete chloroplast genome sequence of Lithospermum erythrorhizon: insights into the phylogenetic relationship among Boraginaceae species and the maternal lineages of purple gromwells.</title>
        <authorList>
            <person name="Okada T."/>
            <person name="Watanabe K."/>
        </authorList>
    </citation>
    <scope>NUCLEOTIDE SEQUENCE [LARGE SCALE GENOMIC DNA]</scope>
</reference>
<organism evidence="1 2">
    <name type="scientific">Lithospermum erythrorhizon</name>
    <name type="common">Purple gromwell</name>
    <name type="synonym">Lithospermum officinale var. erythrorhizon</name>
    <dbReference type="NCBI Taxonomy" id="34254"/>
    <lineage>
        <taxon>Eukaryota</taxon>
        <taxon>Viridiplantae</taxon>
        <taxon>Streptophyta</taxon>
        <taxon>Embryophyta</taxon>
        <taxon>Tracheophyta</taxon>
        <taxon>Spermatophyta</taxon>
        <taxon>Magnoliopsida</taxon>
        <taxon>eudicotyledons</taxon>
        <taxon>Gunneridae</taxon>
        <taxon>Pentapetalae</taxon>
        <taxon>asterids</taxon>
        <taxon>lamiids</taxon>
        <taxon>Boraginales</taxon>
        <taxon>Boraginaceae</taxon>
        <taxon>Boraginoideae</taxon>
        <taxon>Lithospermeae</taxon>
        <taxon>Lithospermum</taxon>
    </lineage>
</organism>
<keyword evidence="2" id="KW-1185">Reference proteome</keyword>
<dbReference type="AlphaFoldDB" id="A0AAV3PZP7"/>